<feature type="domain" description="FAD-binding" evidence="8">
    <location>
        <begin position="15"/>
        <end position="187"/>
    </location>
</feature>
<accession>A0A2C5YX32</accession>
<dbReference type="AlphaFoldDB" id="A0A2C5YX32"/>
<comment type="cofactor">
    <cofactor evidence="1">
        <name>FAD</name>
        <dbReference type="ChEBI" id="CHEBI:57692"/>
    </cofactor>
</comment>
<dbReference type="PANTHER" id="PTHR47356">
    <property type="entry name" value="FAD-DEPENDENT MONOOXYGENASE ASQG-RELATED"/>
    <property type="match status" value="1"/>
</dbReference>
<name>A0A2C5YX32_9HYPO</name>
<evidence type="ECO:0000256" key="6">
    <source>
        <dbReference type="ARBA" id="ARBA00023033"/>
    </source>
</evidence>
<keyword evidence="7" id="KW-0472">Membrane</keyword>
<keyword evidence="7" id="KW-0812">Transmembrane</keyword>
<dbReference type="SUPFAM" id="SSF51905">
    <property type="entry name" value="FAD/NAD(P)-binding domain"/>
    <property type="match status" value="1"/>
</dbReference>
<dbReference type="GO" id="GO:0071949">
    <property type="term" value="F:FAD binding"/>
    <property type="evidence" value="ECO:0007669"/>
    <property type="project" value="InterPro"/>
</dbReference>
<evidence type="ECO:0000259" key="8">
    <source>
        <dbReference type="Pfam" id="PF01494"/>
    </source>
</evidence>
<comment type="similarity">
    <text evidence="2">Belongs to the paxM FAD-dependent monooxygenase family.</text>
</comment>
<comment type="caution">
    <text evidence="9">The sequence shown here is derived from an EMBL/GenBank/DDBJ whole genome shotgun (WGS) entry which is preliminary data.</text>
</comment>
<evidence type="ECO:0000313" key="9">
    <source>
        <dbReference type="EMBL" id="PHH72080.1"/>
    </source>
</evidence>
<dbReference type="Proteomes" id="UP000224854">
    <property type="component" value="Unassembled WGS sequence"/>
</dbReference>
<evidence type="ECO:0000256" key="2">
    <source>
        <dbReference type="ARBA" id="ARBA00007992"/>
    </source>
</evidence>
<keyword evidence="10" id="KW-1185">Reference proteome</keyword>
<keyword evidence="3" id="KW-0285">Flavoprotein</keyword>
<evidence type="ECO:0000256" key="7">
    <source>
        <dbReference type="SAM" id="Phobius"/>
    </source>
</evidence>
<keyword evidence="5" id="KW-0560">Oxidoreductase</keyword>
<evidence type="ECO:0000256" key="4">
    <source>
        <dbReference type="ARBA" id="ARBA00022827"/>
    </source>
</evidence>
<dbReference type="InterPro" id="IPR002938">
    <property type="entry name" value="FAD-bd"/>
</dbReference>
<dbReference type="InterPro" id="IPR050562">
    <property type="entry name" value="FAD_mOase_fung"/>
</dbReference>
<evidence type="ECO:0000256" key="5">
    <source>
        <dbReference type="ARBA" id="ARBA00023002"/>
    </source>
</evidence>
<keyword evidence="4" id="KW-0274">FAD</keyword>
<keyword evidence="7" id="KW-1133">Transmembrane helix</keyword>
<protein>
    <recommendedName>
        <fullName evidence="8">FAD-binding domain-containing protein</fullName>
    </recommendedName>
</protein>
<gene>
    <name evidence="9" type="ORF">CDD82_6180</name>
</gene>
<evidence type="ECO:0000256" key="1">
    <source>
        <dbReference type="ARBA" id="ARBA00001974"/>
    </source>
</evidence>
<proteinExistence type="inferred from homology"/>
<dbReference type="GO" id="GO:0004497">
    <property type="term" value="F:monooxygenase activity"/>
    <property type="evidence" value="ECO:0007669"/>
    <property type="project" value="UniProtKB-KW"/>
</dbReference>
<feature type="transmembrane region" description="Helical" evidence="7">
    <location>
        <begin position="12"/>
        <end position="31"/>
    </location>
</feature>
<dbReference type="Pfam" id="PF01494">
    <property type="entry name" value="FAD_binding_3"/>
    <property type="match status" value="1"/>
</dbReference>
<dbReference type="PANTHER" id="PTHR47356:SF2">
    <property type="entry name" value="FAD-BINDING DOMAIN-CONTAINING PROTEIN-RELATED"/>
    <property type="match status" value="1"/>
</dbReference>
<dbReference type="PRINTS" id="PR00420">
    <property type="entry name" value="RNGMNOXGNASE"/>
</dbReference>
<evidence type="ECO:0000313" key="10">
    <source>
        <dbReference type="Proteomes" id="UP000224854"/>
    </source>
</evidence>
<organism evidence="9 10">
    <name type="scientific">Ophiocordyceps australis</name>
    <dbReference type="NCBI Taxonomy" id="1399860"/>
    <lineage>
        <taxon>Eukaryota</taxon>
        <taxon>Fungi</taxon>
        <taxon>Dikarya</taxon>
        <taxon>Ascomycota</taxon>
        <taxon>Pezizomycotina</taxon>
        <taxon>Sordariomycetes</taxon>
        <taxon>Hypocreomycetidae</taxon>
        <taxon>Hypocreales</taxon>
        <taxon>Ophiocordycipitaceae</taxon>
        <taxon>Ophiocordyceps</taxon>
    </lineage>
</organism>
<dbReference type="InterPro" id="IPR036188">
    <property type="entry name" value="FAD/NAD-bd_sf"/>
</dbReference>
<dbReference type="EMBL" id="NJEU01000615">
    <property type="protein sequence ID" value="PHH72080.1"/>
    <property type="molecule type" value="Genomic_DNA"/>
</dbReference>
<keyword evidence="6" id="KW-0503">Monooxygenase</keyword>
<dbReference type="OrthoDB" id="2431938at2759"/>
<reference evidence="9 10" key="1">
    <citation type="submission" date="2017-06" db="EMBL/GenBank/DDBJ databases">
        <title>Ant-infecting Ophiocordyceps genomes reveal a high diversity of potential behavioral manipulation genes and a possible major role for enterotoxins.</title>
        <authorList>
            <person name="De Bekker C."/>
            <person name="Evans H.C."/>
            <person name="Brachmann A."/>
            <person name="Hughes D.P."/>
        </authorList>
    </citation>
    <scope>NUCLEOTIDE SEQUENCE [LARGE SCALE GENOMIC DNA]</scope>
    <source>
        <strain evidence="9 10">1348a</strain>
    </source>
</reference>
<evidence type="ECO:0000256" key="3">
    <source>
        <dbReference type="ARBA" id="ARBA00022630"/>
    </source>
</evidence>
<dbReference type="Gene3D" id="3.50.50.60">
    <property type="entry name" value="FAD/NAD(P)-binding domain"/>
    <property type="match status" value="1"/>
</dbReference>
<sequence>MEKESDLEKPAQLRAVIVGAGIAGLMAAHAFERAGIDYILLEKHEELTPQLGGGIALCPGTLRILSQLGMLERVLKLGMPICPQVQIYDEGEKRVDAPEMSLYKEWLGSEFWFIRRTDLLRELHAHLGHGQRVMLGKTVKRVQQSGCGVRVECDDGSVHGGDFVLGTDGTHSVVREAIWKQGREEEGTAVSRDESGKSIPIYFHFHLV</sequence>